<keyword evidence="1" id="KW-1133">Transmembrane helix</keyword>
<gene>
    <name evidence="2" type="ORF">HXA33_00100</name>
</gene>
<name>A0A9Q4AYU2_SALAG</name>
<feature type="transmembrane region" description="Helical" evidence="1">
    <location>
        <begin position="169"/>
        <end position="190"/>
    </location>
</feature>
<accession>A0A9Q4AYU2</accession>
<comment type="caution">
    <text evidence="2">The sequence shown here is derived from an EMBL/GenBank/DDBJ whole genome shotgun (WGS) entry which is preliminary data.</text>
</comment>
<feature type="transmembrane region" description="Helical" evidence="1">
    <location>
        <begin position="103"/>
        <end position="130"/>
    </location>
</feature>
<feature type="transmembrane region" description="Helical" evidence="1">
    <location>
        <begin position="69"/>
        <end position="91"/>
    </location>
</feature>
<feature type="transmembrane region" description="Helical" evidence="1">
    <location>
        <begin position="142"/>
        <end position="163"/>
    </location>
</feature>
<dbReference type="EMBL" id="JABXYM010000001">
    <property type="protein sequence ID" value="MCR6094947.1"/>
    <property type="molecule type" value="Genomic_DNA"/>
</dbReference>
<evidence type="ECO:0000313" key="2">
    <source>
        <dbReference type="EMBL" id="MCR6094947.1"/>
    </source>
</evidence>
<dbReference type="Pfam" id="PF04854">
    <property type="entry name" value="DUF624"/>
    <property type="match status" value="1"/>
</dbReference>
<reference evidence="2" key="1">
    <citation type="submission" date="2020-06" db="EMBL/GenBank/DDBJ databases">
        <title>Insight into the genomes of haloalkaliphilic bacilli from Kenyan soda lakes.</title>
        <authorList>
            <person name="Mwirichia R."/>
            <person name="Villamizar G.C."/>
            <person name="Poehlein A."/>
            <person name="Mugweru J."/>
            <person name="Kipnyargis A."/>
            <person name="Kiplimo D."/>
            <person name="Orwa P."/>
            <person name="Daniel R."/>
        </authorList>
    </citation>
    <scope>NUCLEOTIDE SEQUENCE</scope>
    <source>
        <strain evidence="2">B1096_S55</strain>
    </source>
</reference>
<keyword evidence="1" id="KW-0472">Membrane</keyword>
<protein>
    <submittedName>
        <fullName evidence="2">DUF624 domain-containing protein</fullName>
    </submittedName>
</protein>
<evidence type="ECO:0000256" key="1">
    <source>
        <dbReference type="SAM" id="Phobius"/>
    </source>
</evidence>
<sequence length="211" mass="23915">MIENMNRFFRLVTRFAMLNALWIGFTVLGLGVFGLFPATVSLFSISRKWIQGNEELPLLKSFVSYFKSVFVKANLVGWLAGGIGAVLYLNYRLIRQAGADVPLLVTVSFIIIVIFFTLMGVSAFPVSVHFTGGLIELFKKTAMFVFGRLHIACLFVMIVWGAIHFSLAFPTIILFFSGSVVSYLIMWFFIRTLHKLEKSYEEQTVSRVIKK</sequence>
<feature type="transmembrane region" description="Helical" evidence="1">
    <location>
        <begin position="20"/>
        <end position="43"/>
    </location>
</feature>
<keyword evidence="3" id="KW-1185">Reference proteome</keyword>
<dbReference type="RefSeq" id="WP_257819571.1">
    <property type="nucleotide sequence ID" value="NZ_JABXYM010000001.1"/>
</dbReference>
<evidence type="ECO:0000313" key="3">
    <source>
        <dbReference type="Proteomes" id="UP001057753"/>
    </source>
</evidence>
<keyword evidence="1" id="KW-0812">Transmembrane</keyword>
<dbReference type="AlphaFoldDB" id="A0A9Q4AYU2"/>
<organism evidence="2 3">
    <name type="scientific">Salipaludibacillus agaradhaerens</name>
    <name type="common">Bacillus agaradhaerens</name>
    <dbReference type="NCBI Taxonomy" id="76935"/>
    <lineage>
        <taxon>Bacteria</taxon>
        <taxon>Bacillati</taxon>
        <taxon>Bacillota</taxon>
        <taxon>Bacilli</taxon>
        <taxon>Bacillales</taxon>
        <taxon>Bacillaceae</taxon>
    </lineage>
</organism>
<proteinExistence type="predicted"/>
<dbReference type="Proteomes" id="UP001057753">
    <property type="component" value="Unassembled WGS sequence"/>
</dbReference>
<dbReference type="InterPro" id="IPR006938">
    <property type="entry name" value="DUF624"/>
</dbReference>